<dbReference type="OMA" id="AVQWHRI"/>
<evidence type="ECO:0000256" key="1">
    <source>
        <dbReference type="ARBA" id="ARBA00023125"/>
    </source>
</evidence>
<dbReference type="GO" id="GO:0006260">
    <property type="term" value="P:DNA replication"/>
    <property type="evidence" value="ECO:0000318"/>
    <property type="project" value="GO_Central"/>
</dbReference>
<reference evidence="5" key="1">
    <citation type="journal article" date="2016" name="Nature">
        <title>The genome of the seagrass Zostera marina reveals angiosperm adaptation to the sea.</title>
        <authorList>
            <person name="Olsen J.L."/>
            <person name="Rouze P."/>
            <person name="Verhelst B."/>
            <person name="Lin Y.-C."/>
            <person name="Bayer T."/>
            <person name="Collen J."/>
            <person name="Dattolo E."/>
            <person name="De Paoli E."/>
            <person name="Dittami S."/>
            <person name="Maumus F."/>
            <person name="Michel G."/>
            <person name="Kersting A."/>
            <person name="Lauritano C."/>
            <person name="Lohaus R."/>
            <person name="Toepel M."/>
            <person name="Tonon T."/>
            <person name="Vanneste K."/>
            <person name="Amirebrahimi M."/>
            <person name="Brakel J."/>
            <person name="Bostroem C."/>
            <person name="Chovatia M."/>
            <person name="Grimwood J."/>
            <person name="Jenkins J.W."/>
            <person name="Jueterbock A."/>
            <person name="Mraz A."/>
            <person name="Stam W.T."/>
            <person name="Tice H."/>
            <person name="Bornberg-Bauer E."/>
            <person name="Green P.J."/>
            <person name="Pearson G.A."/>
            <person name="Procaccini G."/>
            <person name="Duarte C.M."/>
            <person name="Schmutz J."/>
            <person name="Reusch T.B.H."/>
            <person name="Van de Peer Y."/>
        </authorList>
    </citation>
    <scope>NUCLEOTIDE SEQUENCE [LARGE SCALE GENOMIC DNA]</scope>
    <source>
        <strain evidence="5">cv. Finnish</strain>
    </source>
</reference>
<dbReference type="PROSITE" id="PS50935">
    <property type="entry name" value="SSB"/>
    <property type="match status" value="1"/>
</dbReference>
<dbReference type="GO" id="GO:0090297">
    <property type="term" value="P:positive regulation of mitochondrial DNA replication"/>
    <property type="evidence" value="ECO:0000318"/>
    <property type="project" value="GO_Central"/>
</dbReference>
<accession>A0A0K9PNM3</accession>
<sequence length="220" mass="24458">MASSSSSLSLVSRIFSRHFVLRSHCNRLPSSTRFCSTVDGVSTPSLLSDLDIESDSPESTKAEPAQPQEKLNFQRPLENGLDQGVFKAILVGKVGQIPVQKRLKGGRMVTLFSLGTGGIRNNRRPLNNEEPKEYAERCGVQWHRVSVYPERLGLLAKKHIKAGSVLYLEGNLETKVFSDPITGLVRRIREIAVRRDGRLLFLSKGDDDQTETDSKGVGYF</sequence>
<dbReference type="FunFam" id="2.40.50.140:FF:000160">
    <property type="entry name" value="single-stranded DNA-binding protein, mitochondrial"/>
    <property type="match status" value="1"/>
</dbReference>
<dbReference type="Gene3D" id="2.40.50.140">
    <property type="entry name" value="Nucleic acid-binding proteins"/>
    <property type="match status" value="1"/>
</dbReference>
<evidence type="ECO:0000256" key="2">
    <source>
        <dbReference type="PROSITE-ProRule" id="PRU00252"/>
    </source>
</evidence>
<dbReference type="GO" id="GO:0042645">
    <property type="term" value="C:mitochondrial nucleoid"/>
    <property type="evidence" value="ECO:0000318"/>
    <property type="project" value="GO_Central"/>
</dbReference>
<dbReference type="GO" id="GO:0008047">
    <property type="term" value="F:enzyme activator activity"/>
    <property type="evidence" value="ECO:0000318"/>
    <property type="project" value="GO_Central"/>
</dbReference>
<organism evidence="4 5">
    <name type="scientific">Zostera marina</name>
    <name type="common">Eelgrass</name>
    <dbReference type="NCBI Taxonomy" id="29655"/>
    <lineage>
        <taxon>Eukaryota</taxon>
        <taxon>Viridiplantae</taxon>
        <taxon>Streptophyta</taxon>
        <taxon>Embryophyta</taxon>
        <taxon>Tracheophyta</taxon>
        <taxon>Spermatophyta</taxon>
        <taxon>Magnoliopsida</taxon>
        <taxon>Liliopsida</taxon>
        <taxon>Zosteraceae</taxon>
        <taxon>Zostera</taxon>
    </lineage>
</organism>
<dbReference type="PANTHER" id="PTHR10302:SF16">
    <property type="entry name" value="NUCLEIC ACID-BINDING, OB-FOLD-LIKE PROTEIN"/>
    <property type="match status" value="1"/>
</dbReference>
<dbReference type="InterPro" id="IPR011344">
    <property type="entry name" value="ssDNA-bd"/>
</dbReference>
<dbReference type="EMBL" id="LFYR01000727">
    <property type="protein sequence ID" value="KMZ70576.1"/>
    <property type="molecule type" value="Genomic_DNA"/>
</dbReference>
<protein>
    <submittedName>
        <fullName evidence="4">Single-stranded DNA-binding protein</fullName>
    </submittedName>
</protein>
<dbReference type="InterPro" id="IPR000424">
    <property type="entry name" value="Primosome_PriB/ssb"/>
</dbReference>
<evidence type="ECO:0000256" key="3">
    <source>
        <dbReference type="SAM" id="MobiDB-lite"/>
    </source>
</evidence>
<dbReference type="PANTHER" id="PTHR10302">
    <property type="entry name" value="SINGLE-STRANDED DNA-BINDING PROTEIN"/>
    <property type="match status" value="1"/>
</dbReference>
<keyword evidence="1 2" id="KW-0238">DNA-binding</keyword>
<dbReference type="Proteomes" id="UP000036987">
    <property type="component" value="Unassembled WGS sequence"/>
</dbReference>
<evidence type="ECO:0000313" key="5">
    <source>
        <dbReference type="Proteomes" id="UP000036987"/>
    </source>
</evidence>
<name>A0A0K9PNM3_ZOSMR</name>
<feature type="region of interest" description="Disordered" evidence="3">
    <location>
        <begin position="46"/>
        <end position="71"/>
    </location>
</feature>
<dbReference type="CDD" id="cd04496">
    <property type="entry name" value="SSB_OBF"/>
    <property type="match status" value="1"/>
</dbReference>
<dbReference type="OrthoDB" id="1078367at2759"/>
<dbReference type="GO" id="GO:0003697">
    <property type="term" value="F:single-stranded DNA binding"/>
    <property type="evidence" value="ECO:0000318"/>
    <property type="project" value="GO_Central"/>
</dbReference>
<dbReference type="SUPFAM" id="SSF50249">
    <property type="entry name" value="Nucleic acid-binding proteins"/>
    <property type="match status" value="1"/>
</dbReference>
<dbReference type="AlphaFoldDB" id="A0A0K9PNM3"/>
<dbReference type="Pfam" id="PF00436">
    <property type="entry name" value="SSB"/>
    <property type="match status" value="1"/>
</dbReference>
<comment type="caution">
    <text evidence="4">The sequence shown here is derived from an EMBL/GenBank/DDBJ whole genome shotgun (WGS) entry which is preliminary data.</text>
</comment>
<proteinExistence type="predicted"/>
<dbReference type="InterPro" id="IPR012340">
    <property type="entry name" value="NA-bd_OB-fold"/>
</dbReference>
<gene>
    <name evidence="4" type="ORF">ZOSMA_199G00130</name>
</gene>
<evidence type="ECO:0000313" key="4">
    <source>
        <dbReference type="EMBL" id="KMZ70576.1"/>
    </source>
</evidence>
<keyword evidence="5" id="KW-1185">Reference proteome</keyword>
<dbReference type="STRING" id="29655.A0A0K9PNM3"/>